<evidence type="ECO:0000313" key="5">
    <source>
        <dbReference type="RefSeq" id="XP_011503807.1"/>
    </source>
</evidence>
<dbReference type="GO" id="GO:0003735">
    <property type="term" value="F:structural constituent of ribosome"/>
    <property type="evidence" value="ECO:0007669"/>
    <property type="project" value="InterPro"/>
</dbReference>
<keyword evidence="3" id="KW-0687">Ribonucleoprotein</keyword>
<accession>A0AAJ7E129</accession>
<organism evidence="4 5">
    <name type="scientific">Ceratosolen solmsi marchali</name>
    <dbReference type="NCBI Taxonomy" id="326594"/>
    <lineage>
        <taxon>Eukaryota</taxon>
        <taxon>Metazoa</taxon>
        <taxon>Ecdysozoa</taxon>
        <taxon>Arthropoda</taxon>
        <taxon>Hexapoda</taxon>
        <taxon>Insecta</taxon>
        <taxon>Pterygota</taxon>
        <taxon>Neoptera</taxon>
        <taxon>Endopterygota</taxon>
        <taxon>Hymenoptera</taxon>
        <taxon>Apocrita</taxon>
        <taxon>Proctotrupomorpha</taxon>
        <taxon>Chalcidoidea</taxon>
        <taxon>Agaonidae</taxon>
        <taxon>Agaoninae</taxon>
        <taxon>Ceratosolen</taxon>
    </lineage>
</organism>
<dbReference type="GO" id="GO:1990904">
    <property type="term" value="C:ribonucleoprotein complex"/>
    <property type="evidence" value="ECO:0007669"/>
    <property type="project" value="UniProtKB-KW"/>
</dbReference>
<comment type="similarity">
    <text evidence="1">Belongs to the bacterial ribosomal protein bL34 family.</text>
</comment>
<evidence type="ECO:0000256" key="3">
    <source>
        <dbReference type="ARBA" id="ARBA00023274"/>
    </source>
</evidence>
<protein>
    <submittedName>
        <fullName evidence="5">39S ribosomal protein L34, mitochondrial</fullName>
    </submittedName>
</protein>
<dbReference type="AlphaFoldDB" id="A0AAJ7E129"/>
<keyword evidence="2 5" id="KW-0689">Ribosomal protein</keyword>
<name>A0AAJ7E129_9HYME</name>
<evidence type="ECO:0000256" key="2">
    <source>
        <dbReference type="ARBA" id="ARBA00022980"/>
    </source>
</evidence>
<keyword evidence="4" id="KW-1185">Reference proteome</keyword>
<dbReference type="Pfam" id="PF00468">
    <property type="entry name" value="Ribosomal_L34"/>
    <property type="match status" value="1"/>
</dbReference>
<dbReference type="Gene3D" id="1.10.287.3980">
    <property type="match status" value="1"/>
</dbReference>
<reference evidence="5" key="1">
    <citation type="submission" date="2025-08" db="UniProtKB">
        <authorList>
            <consortium name="RefSeq"/>
        </authorList>
    </citation>
    <scope>IDENTIFICATION</scope>
</reference>
<dbReference type="GeneID" id="105366903"/>
<dbReference type="RefSeq" id="XP_011503807.1">
    <property type="nucleotide sequence ID" value="XM_011505505.1"/>
</dbReference>
<evidence type="ECO:0000313" key="4">
    <source>
        <dbReference type="Proteomes" id="UP000695007"/>
    </source>
</evidence>
<proteinExistence type="inferred from homology"/>
<dbReference type="CTD" id="64981"/>
<dbReference type="KEGG" id="csol:105366903"/>
<dbReference type="GO" id="GO:0005840">
    <property type="term" value="C:ribosome"/>
    <property type="evidence" value="ECO:0007669"/>
    <property type="project" value="UniProtKB-KW"/>
</dbReference>
<dbReference type="InterPro" id="IPR000271">
    <property type="entry name" value="Ribosomal_bL34"/>
</dbReference>
<dbReference type="GO" id="GO:0006412">
    <property type="term" value="P:translation"/>
    <property type="evidence" value="ECO:0007669"/>
    <property type="project" value="InterPro"/>
</dbReference>
<gene>
    <name evidence="5" type="primary">LOC105366903</name>
</gene>
<sequence length="68" mass="8289">MFRRLNNVSLFKYQIWNILTIRTNTKCYFARPNEKKRSHQGYFARLITLNGRKVLMRRILKGRHVLAH</sequence>
<evidence type="ECO:0000256" key="1">
    <source>
        <dbReference type="ARBA" id="ARBA00010111"/>
    </source>
</evidence>
<dbReference type="Proteomes" id="UP000695007">
    <property type="component" value="Unplaced"/>
</dbReference>